<dbReference type="eggNOG" id="KOG2344">
    <property type="taxonomic scope" value="Eukaryota"/>
</dbReference>
<comment type="function">
    <text evidence="3">Component of the exocyst complex.</text>
</comment>
<protein>
    <recommendedName>
        <fullName evidence="3">Exocyst subunit Exo70 family protein</fullName>
    </recommendedName>
</protein>
<evidence type="ECO:0000313" key="6">
    <source>
        <dbReference type="Proteomes" id="UP000030689"/>
    </source>
</evidence>
<dbReference type="GO" id="GO:0005546">
    <property type="term" value="F:phosphatidylinositol-4,5-bisphosphate binding"/>
    <property type="evidence" value="ECO:0007669"/>
    <property type="project" value="InterPro"/>
</dbReference>
<dbReference type="InterPro" id="IPR016159">
    <property type="entry name" value="Cullin_repeat-like_dom_sf"/>
</dbReference>
<keyword evidence="3" id="KW-0653">Protein transport</keyword>
<organism evidence="5 6">
    <name type="scientific">Eutrema salsugineum</name>
    <name type="common">Saltwater cress</name>
    <name type="synonym">Sisymbrium salsugineum</name>
    <dbReference type="NCBI Taxonomy" id="72664"/>
    <lineage>
        <taxon>Eukaryota</taxon>
        <taxon>Viridiplantae</taxon>
        <taxon>Streptophyta</taxon>
        <taxon>Embryophyta</taxon>
        <taxon>Tracheophyta</taxon>
        <taxon>Spermatophyta</taxon>
        <taxon>Magnoliopsida</taxon>
        <taxon>eudicotyledons</taxon>
        <taxon>Gunneridae</taxon>
        <taxon>Pentapetalae</taxon>
        <taxon>rosids</taxon>
        <taxon>malvids</taxon>
        <taxon>Brassicales</taxon>
        <taxon>Brassicaceae</taxon>
        <taxon>Eutremeae</taxon>
        <taxon>Eutrema</taxon>
    </lineage>
</organism>
<dbReference type="AlphaFoldDB" id="V4LTR9"/>
<comment type="similarity">
    <text evidence="1 3">Belongs to the EXO70 family.</text>
</comment>
<keyword evidence="2 3" id="KW-0813">Transport</keyword>
<evidence type="ECO:0000256" key="2">
    <source>
        <dbReference type="ARBA" id="ARBA00022448"/>
    </source>
</evidence>
<dbReference type="GO" id="GO:0015031">
    <property type="term" value="P:protein transport"/>
    <property type="evidence" value="ECO:0007669"/>
    <property type="project" value="UniProtKB-KW"/>
</dbReference>
<dbReference type="EMBL" id="KI517464">
    <property type="protein sequence ID" value="ESQ43288.1"/>
    <property type="molecule type" value="Genomic_DNA"/>
</dbReference>
<dbReference type="GO" id="GO:0140964">
    <property type="term" value="P:intracellular auxin homeostasis"/>
    <property type="evidence" value="ECO:0007669"/>
    <property type="project" value="EnsemblPlants"/>
</dbReference>
<gene>
    <name evidence="5" type="ORF">EUTSA_v10016018mg</name>
</gene>
<dbReference type="Pfam" id="PF03081">
    <property type="entry name" value="Exo70_C"/>
    <property type="match status" value="1"/>
</dbReference>
<dbReference type="Proteomes" id="UP000030689">
    <property type="component" value="Unassembled WGS sequence"/>
</dbReference>
<evidence type="ECO:0000256" key="3">
    <source>
        <dbReference type="RuleBase" id="RU365026"/>
    </source>
</evidence>
<dbReference type="PANTHER" id="PTHR12542">
    <property type="entry name" value="EXOCYST COMPLEX PROTEIN EXO70"/>
    <property type="match status" value="1"/>
</dbReference>
<dbReference type="InterPro" id="IPR004140">
    <property type="entry name" value="Exo70"/>
</dbReference>
<evidence type="ECO:0000256" key="1">
    <source>
        <dbReference type="ARBA" id="ARBA00006756"/>
    </source>
</evidence>
<dbReference type="Gene3D" id="1.20.1280.170">
    <property type="entry name" value="Exocyst complex component Exo70"/>
    <property type="match status" value="1"/>
</dbReference>
<keyword evidence="6" id="KW-1185">Reference proteome</keyword>
<dbReference type="InterPro" id="IPR046364">
    <property type="entry name" value="Exo70_C"/>
</dbReference>
<evidence type="ECO:0000313" key="5">
    <source>
        <dbReference type="EMBL" id="ESQ43288.1"/>
    </source>
</evidence>
<evidence type="ECO:0000259" key="4">
    <source>
        <dbReference type="Pfam" id="PF03081"/>
    </source>
</evidence>
<name>V4LTR9_EUTSA</name>
<dbReference type="Gramene" id="ESQ43288">
    <property type="protein sequence ID" value="ESQ43288"/>
    <property type="gene ID" value="EUTSA_v10016018mg"/>
</dbReference>
<feature type="domain" description="Exocyst complex subunit Exo70 C-terminal" evidence="4">
    <location>
        <begin position="160"/>
        <end position="467"/>
    </location>
</feature>
<proteinExistence type="inferred from homology"/>
<dbReference type="GO" id="GO:0010015">
    <property type="term" value="P:root morphogenesis"/>
    <property type="evidence" value="ECO:0007669"/>
    <property type="project" value="EnsemblPlants"/>
</dbReference>
<dbReference type="STRING" id="72664.V4LTR9"/>
<dbReference type="GO" id="GO:0009630">
    <property type="term" value="P:gravitropism"/>
    <property type="evidence" value="ECO:0007669"/>
    <property type="project" value="EnsemblPlants"/>
</dbReference>
<dbReference type="SUPFAM" id="SSF74788">
    <property type="entry name" value="Cullin repeat-like"/>
    <property type="match status" value="1"/>
</dbReference>
<reference evidence="5 6" key="1">
    <citation type="journal article" date="2013" name="Front. Plant Sci.">
        <title>The Reference Genome of the Halophytic Plant Eutrema salsugineum.</title>
        <authorList>
            <person name="Yang R."/>
            <person name="Jarvis D.E."/>
            <person name="Chen H."/>
            <person name="Beilstein M.A."/>
            <person name="Grimwood J."/>
            <person name="Jenkins J."/>
            <person name="Shu S."/>
            <person name="Prochnik S."/>
            <person name="Xin M."/>
            <person name="Ma C."/>
            <person name="Schmutz J."/>
            <person name="Wing R.A."/>
            <person name="Mitchell-Olds T."/>
            <person name="Schumaker K.S."/>
            <person name="Wang X."/>
        </authorList>
    </citation>
    <scope>NUCLEOTIDE SEQUENCE [LARGE SCALE GENOMIC DNA]</scope>
</reference>
<dbReference type="PANTHER" id="PTHR12542:SF135">
    <property type="entry name" value="EXOCYST COMPLEX COMPONENT EXO70A3-RELATED"/>
    <property type="match status" value="1"/>
</dbReference>
<sequence>MDKPNDESIKVDKRGKGTADHFTNEHHRLVFHKDGKVDETNTRYDACKFKQNLQNYSKPIEPDCLFECLPSNLRPLDIENIGEKSHDLHQSLENSIFTISPIIIAMVVPLLHDLAQQMIQAGLFRACKSKNTYMPQIPDIGNHAASPNTVGTLPGKRETKVKQLFATEKKICDQILDGVESLRDQSFAGLTANSFGALISFGEAIAKSKRSPEKLFALIDMFETMTELMPEFDLIFGSQPCTEMKESTLNLTKLLAETAHEIFADIFEEAVKKDETKRIVVDGSVHPLTSYVVNYVKYLFVVSRHGNTYQSTLRLIFKEFGNVEDLKSVVVRIIQALLNNLDGKSKQYKDAALTQLFLMNNVHYIVRSIRRSEAKDLLGDDWVQIHRKIVQQYAKEYKRVSWEKILQCLTAQPSGSDPIKNSNISVASVKDRFKTFNSQFEELHQRQCRWTVPDSELRKSLRLSVAEGKTWSEPKR</sequence>
<dbReference type="KEGG" id="eus:EUTSA_v10016018mg"/>
<keyword evidence="3" id="KW-0268">Exocytosis</keyword>
<dbReference type="GO" id="GO:0006887">
    <property type="term" value="P:exocytosis"/>
    <property type="evidence" value="ECO:0007669"/>
    <property type="project" value="UniProtKB-KW"/>
</dbReference>
<dbReference type="GO" id="GO:0000145">
    <property type="term" value="C:exocyst"/>
    <property type="evidence" value="ECO:0007669"/>
    <property type="project" value="InterPro"/>
</dbReference>
<accession>V4LTR9</accession>